<keyword evidence="2 6" id="KW-0812">Transmembrane</keyword>
<evidence type="ECO:0000259" key="8">
    <source>
        <dbReference type="PROSITE" id="PS51012"/>
    </source>
</evidence>
<evidence type="ECO:0000256" key="1">
    <source>
        <dbReference type="ARBA" id="ARBA00004141"/>
    </source>
</evidence>
<dbReference type="STRING" id="455193.SAMN05421805_112139"/>
<dbReference type="InterPro" id="IPR013525">
    <property type="entry name" value="ABC2_TM"/>
</dbReference>
<evidence type="ECO:0000256" key="6">
    <source>
        <dbReference type="RuleBase" id="RU361157"/>
    </source>
</evidence>
<feature type="region of interest" description="Disordered" evidence="7">
    <location>
        <begin position="1"/>
        <end position="55"/>
    </location>
</feature>
<evidence type="ECO:0000256" key="4">
    <source>
        <dbReference type="ARBA" id="ARBA00023136"/>
    </source>
</evidence>
<name>A0A1I5G832_9PSEU</name>
<keyword evidence="6" id="KW-0813">Transport</keyword>
<dbReference type="EMBL" id="RBXX01000002">
    <property type="protein sequence ID" value="RKT83886.1"/>
    <property type="molecule type" value="Genomic_DNA"/>
</dbReference>
<feature type="transmembrane region" description="Helical" evidence="6">
    <location>
        <begin position="111"/>
        <end position="130"/>
    </location>
</feature>
<dbReference type="Proteomes" id="UP000270697">
    <property type="component" value="Unassembled WGS sequence"/>
</dbReference>
<dbReference type="PANTHER" id="PTHR43229">
    <property type="entry name" value="NODULATION PROTEIN J"/>
    <property type="match status" value="1"/>
</dbReference>
<dbReference type="GO" id="GO:0140359">
    <property type="term" value="F:ABC-type transporter activity"/>
    <property type="evidence" value="ECO:0007669"/>
    <property type="project" value="InterPro"/>
</dbReference>
<feature type="domain" description="ABC transmembrane type-2" evidence="8">
    <location>
        <begin position="75"/>
        <end position="302"/>
    </location>
</feature>
<evidence type="ECO:0000313" key="9">
    <source>
        <dbReference type="EMBL" id="RKT83886.1"/>
    </source>
</evidence>
<dbReference type="EMBL" id="FOUP01000012">
    <property type="protein sequence ID" value="SFO32042.1"/>
    <property type="molecule type" value="Genomic_DNA"/>
</dbReference>
<feature type="transmembrane region" description="Helical" evidence="6">
    <location>
        <begin position="77"/>
        <end position="99"/>
    </location>
</feature>
<dbReference type="PIRSF" id="PIRSF006648">
    <property type="entry name" value="DrrB"/>
    <property type="match status" value="1"/>
</dbReference>
<dbReference type="PANTHER" id="PTHR43229:SF2">
    <property type="entry name" value="NODULATION PROTEIN J"/>
    <property type="match status" value="1"/>
</dbReference>
<accession>A0A1I5G832</accession>
<dbReference type="InterPro" id="IPR047817">
    <property type="entry name" value="ABC2_TM_bact-type"/>
</dbReference>
<evidence type="ECO:0000313" key="12">
    <source>
        <dbReference type="Proteomes" id="UP000270697"/>
    </source>
</evidence>
<dbReference type="InterPro" id="IPR051784">
    <property type="entry name" value="Nod_factor_ABC_transporter"/>
</dbReference>
<keyword evidence="4 6" id="KW-0472">Membrane</keyword>
<organism evidence="10 11">
    <name type="scientific">Saccharopolyspora antimicrobica</name>
    <dbReference type="NCBI Taxonomy" id="455193"/>
    <lineage>
        <taxon>Bacteria</taxon>
        <taxon>Bacillati</taxon>
        <taxon>Actinomycetota</taxon>
        <taxon>Actinomycetes</taxon>
        <taxon>Pseudonocardiales</taxon>
        <taxon>Pseudonocardiaceae</taxon>
        <taxon>Saccharopolyspora</taxon>
    </lineage>
</organism>
<dbReference type="AlphaFoldDB" id="A0A1I5G832"/>
<evidence type="ECO:0000313" key="11">
    <source>
        <dbReference type="Proteomes" id="UP000199398"/>
    </source>
</evidence>
<evidence type="ECO:0000313" key="10">
    <source>
        <dbReference type="EMBL" id="SFO32042.1"/>
    </source>
</evidence>
<feature type="transmembrane region" description="Helical" evidence="6">
    <location>
        <begin position="151"/>
        <end position="177"/>
    </location>
</feature>
<gene>
    <name evidence="9" type="ORF">ATL45_2181</name>
    <name evidence="10" type="ORF">SAMN05421805_112139</name>
</gene>
<keyword evidence="3 6" id="KW-1133">Transmembrane helix</keyword>
<feature type="transmembrane region" description="Helical" evidence="6">
    <location>
        <begin position="189"/>
        <end position="212"/>
    </location>
</feature>
<evidence type="ECO:0000256" key="3">
    <source>
        <dbReference type="ARBA" id="ARBA00022989"/>
    </source>
</evidence>
<dbReference type="GO" id="GO:0043190">
    <property type="term" value="C:ATP-binding cassette (ABC) transporter complex"/>
    <property type="evidence" value="ECO:0007669"/>
    <property type="project" value="InterPro"/>
</dbReference>
<keyword evidence="12" id="KW-1185">Reference proteome</keyword>
<feature type="compositionally biased region" description="Polar residues" evidence="7">
    <location>
        <begin position="1"/>
        <end position="13"/>
    </location>
</feature>
<feature type="compositionally biased region" description="Basic and acidic residues" evidence="7">
    <location>
        <begin position="16"/>
        <end position="34"/>
    </location>
</feature>
<evidence type="ECO:0000256" key="2">
    <source>
        <dbReference type="ARBA" id="ARBA00022692"/>
    </source>
</evidence>
<reference evidence="10 11" key="1">
    <citation type="submission" date="2016-10" db="EMBL/GenBank/DDBJ databases">
        <authorList>
            <person name="de Groot N.N."/>
        </authorList>
    </citation>
    <scope>NUCLEOTIDE SEQUENCE [LARGE SCALE GENOMIC DNA]</scope>
    <source>
        <strain evidence="10 11">CPCC 201259</strain>
    </source>
</reference>
<evidence type="ECO:0000256" key="5">
    <source>
        <dbReference type="ARBA" id="ARBA00023251"/>
    </source>
</evidence>
<comment type="similarity">
    <text evidence="6">Belongs to the ABC-2 integral membrane protein family.</text>
</comment>
<evidence type="ECO:0000256" key="7">
    <source>
        <dbReference type="SAM" id="MobiDB-lite"/>
    </source>
</evidence>
<feature type="transmembrane region" description="Helical" evidence="6">
    <location>
        <begin position="281"/>
        <end position="299"/>
    </location>
</feature>
<dbReference type="Proteomes" id="UP000199398">
    <property type="component" value="Unassembled WGS sequence"/>
</dbReference>
<dbReference type="Pfam" id="PF01061">
    <property type="entry name" value="ABC2_membrane"/>
    <property type="match status" value="1"/>
</dbReference>
<feature type="transmembrane region" description="Helical" evidence="6">
    <location>
        <begin position="219"/>
        <end position="239"/>
    </location>
</feature>
<dbReference type="PROSITE" id="PS51012">
    <property type="entry name" value="ABC_TM2"/>
    <property type="match status" value="1"/>
</dbReference>
<keyword evidence="5" id="KW-0046">Antibiotic resistance</keyword>
<dbReference type="GO" id="GO:0046677">
    <property type="term" value="P:response to antibiotic"/>
    <property type="evidence" value="ECO:0007669"/>
    <property type="project" value="UniProtKB-KW"/>
</dbReference>
<keyword evidence="6" id="KW-1003">Cell membrane</keyword>
<protein>
    <recommendedName>
        <fullName evidence="6">Transport permease protein</fullName>
    </recommendedName>
</protein>
<comment type="subcellular location">
    <subcellularLocation>
        <location evidence="6">Cell membrane</location>
        <topology evidence="6">Multi-pass membrane protein</topology>
    </subcellularLocation>
    <subcellularLocation>
        <location evidence="1">Membrane</location>
        <topology evidence="1">Multi-pass membrane protein</topology>
    </subcellularLocation>
</comment>
<sequence>MSNPSSVPTQAPRNRTPGERDATQPQETAKREINSQRNHHRESRRGGNSIGPVRTLRHGLTLAGRSVLKIRKSPEGLIDVTIQPILFLVMFVYLFGGAIQGDTSSYLQVTLPGVMAMNMVFGSLGTGMALNTDINKGVFDRFRSLPVARSAPLIGAVLGDIVRYLVSLAVLLVFAAIMGFRIQTDPLSALLAIVVVIAFALAMCWITVFLGMLIKSQQALPGVAMAFMFPLTMGSNVFVPTHTMPGWLQAWVGINPVTQLADTARGLMIGGPVLGPLTATAIWMVAIVAVFFPLAMWAYRRRV</sequence>
<dbReference type="InterPro" id="IPR000412">
    <property type="entry name" value="ABC_2_transport"/>
</dbReference>
<reference evidence="9 12" key="2">
    <citation type="submission" date="2018-10" db="EMBL/GenBank/DDBJ databases">
        <title>Sequencing the genomes of 1000 actinobacteria strains.</title>
        <authorList>
            <person name="Klenk H.-P."/>
        </authorList>
    </citation>
    <scope>NUCLEOTIDE SEQUENCE [LARGE SCALE GENOMIC DNA]</scope>
    <source>
        <strain evidence="9 12">DSM 45119</strain>
    </source>
</reference>
<proteinExistence type="inferred from homology"/>